<dbReference type="EMBL" id="CP090145">
    <property type="protein sequence ID" value="UOX35237.1"/>
    <property type="molecule type" value="Genomic_DNA"/>
</dbReference>
<dbReference type="GO" id="GO:0016740">
    <property type="term" value="F:transferase activity"/>
    <property type="evidence" value="ECO:0007669"/>
    <property type="project" value="UniProtKB-KW"/>
</dbReference>
<dbReference type="Pfam" id="PF04443">
    <property type="entry name" value="LuxE"/>
    <property type="match status" value="1"/>
</dbReference>
<keyword evidence="3" id="KW-1185">Reference proteome</keyword>
<reference evidence="2" key="2">
    <citation type="submission" date="2022-04" db="EMBL/GenBank/DDBJ databases">
        <title>Complete Genome Sequence of Flavobacterium sediminilitoris YSM-43, Isolated from a Tidal Sediment.</title>
        <authorList>
            <person name="Lee P.A."/>
        </authorList>
    </citation>
    <scope>NUCLEOTIDE SEQUENCE</scope>
    <source>
        <strain evidence="2">YSM-43</strain>
    </source>
</reference>
<dbReference type="Gene3D" id="3.40.50.12780">
    <property type="entry name" value="N-terminal domain of ligase-like"/>
    <property type="match status" value="1"/>
</dbReference>
<evidence type="ECO:0000313" key="2">
    <source>
        <dbReference type="EMBL" id="UOX35237.1"/>
    </source>
</evidence>
<dbReference type="InterPro" id="IPR042099">
    <property type="entry name" value="ANL_N_sf"/>
</dbReference>
<dbReference type="InterPro" id="IPR007534">
    <property type="entry name" value="LuxE"/>
</dbReference>
<sequence>MISTGDIFTISSKKDFEKLTLKVFRHQYDNNIVYKNFCNLLKKDKSNVKSLLDIPFLPIQFFKSHDIISSRETIQETFTSSGTTGMQTSNHFVTDVSIYEQSYRNAFSEFYGNIEDYCVLALLPSYLEREGSSLIYMINDLIKSSNHPDSGFYLNNLDELAIKLAELDKSGQNVILIGVTYALLDLIEPHQFELKNTIVMETGGMKGKRKEIIREELHEILCQGFGVPVIHSEYGMTELLSQAYSLGNGIFECPPWMQILIRDTEDALSYIDYGKTGGVNVIDLANINSCSFIATQDLGKKYPNHSFEVLGRFDNSDIRGCNLMVL</sequence>
<accession>A0ABY4HSE5</accession>
<dbReference type="RefSeq" id="WP_246918426.1">
    <property type="nucleotide sequence ID" value="NZ_CP090145.1"/>
</dbReference>
<feature type="domain" description="Acyl-protein synthetase LuxE" evidence="1">
    <location>
        <begin position="14"/>
        <end position="88"/>
    </location>
</feature>
<reference evidence="2" key="1">
    <citation type="submission" date="2021-12" db="EMBL/GenBank/DDBJ databases">
        <authorList>
            <person name="Cha I.-T."/>
            <person name="Lee K.-E."/>
            <person name="Park S.-J."/>
        </authorList>
    </citation>
    <scope>NUCLEOTIDE SEQUENCE</scope>
    <source>
        <strain evidence="2">YSM-43</strain>
    </source>
</reference>
<gene>
    <name evidence="2" type="ORF">LXD69_06900</name>
</gene>
<evidence type="ECO:0000259" key="1">
    <source>
        <dbReference type="Pfam" id="PF04443"/>
    </source>
</evidence>
<protein>
    <submittedName>
        <fullName evidence="2">Acyl transferase</fullName>
    </submittedName>
</protein>
<keyword evidence="2" id="KW-0808">Transferase</keyword>
<proteinExistence type="predicted"/>
<evidence type="ECO:0000313" key="3">
    <source>
        <dbReference type="Proteomes" id="UP000830454"/>
    </source>
</evidence>
<organism evidence="2 3">
    <name type="scientific">Flavobacterium sediminilitoris</name>
    <dbReference type="NCBI Taxonomy" id="2024526"/>
    <lineage>
        <taxon>Bacteria</taxon>
        <taxon>Pseudomonadati</taxon>
        <taxon>Bacteroidota</taxon>
        <taxon>Flavobacteriia</taxon>
        <taxon>Flavobacteriales</taxon>
        <taxon>Flavobacteriaceae</taxon>
        <taxon>Flavobacterium</taxon>
    </lineage>
</organism>
<dbReference type="Proteomes" id="UP000830454">
    <property type="component" value="Chromosome"/>
</dbReference>
<name>A0ABY4HSE5_9FLAO</name>
<dbReference type="SUPFAM" id="SSF56801">
    <property type="entry name" value="Acetyl-CoA synthetase-like"/>
    <property type="match status" value="1"/>
</dbReference>